<dbReference type="InterPro" id="IPR018584">
    <property type="entry name" value="GT87"/>
</dbReference>
<evidence type="ECO:0000256" key="1">
    <source>
        <dbReference type="ARBA" id="ARBA00004651"/>
    </source>
</evidence>
<evidence type="ECO:0000256" key="5">
    <source>
        <dbReference type="ARBA" id="ARBA00022989"/>
    </source>
</evidence>
<keyword evidence="10" id="KW-1185">Reference proteome</keyword>
<dbReference type="GO" id="GO:0005886">
    <property type="term" value="C:plasma membrane"/>
    <property type="evidence" value="ECO:0007669"/>
    <property type="project" value="UniProtKB-SubCell"/>
</dbReference>
<keyword evidence="5 8" id="KW-1133">Transmembrane helix</keyword>
<protein>
    <submittedName>
        <fullName evidence="9">DUF2029 domain-containing protein</fullName>
    </submittedName>
</protein>
<evidence type="ECO:0000256" key="4">
    <source>
        <dbReference type="ARBA" id="ARBA00022692"/>
    </source>
</evidence>
<proteinExistence type="inferred from homology"/>
<keyword evidence="2" id="KW-1003">Cell membrane</keyword>
<accession>A0A387B8R6</accession>
<dbReference type="GO" id="GO:0016758">
    <property type="term" value="F:hexosyltransferase activity"/>
    <property type="evidence" value="ECO:0007669"/>
    <property type="project" value="InterPro"/>
</dbReference>
<evidence type="ECO:0000256" key="6">
    <source>
        <dbReference type="ARBA" id="ARBA00023136"/>
    </source>
</evidence>
<name>A0A387B8R6_9MICO</name>
<dbReference type="Pfam" id="PF09594">
    <property type="entry name" value="GT87"/>
    <property type="match status" value="1"/>
</dbReference>
<evidence type="ECO:0000313" key="10">
    <source>
        <dbReference type="Proteomes" id="UP000278886"/>
    </source>
</evidence>
<keyword evidence="3" id="KW-0808">Transferase</keyword>
<gene>
    <name evidence="9" type="ORF">D7I47_11110</name>
</gene>
<evidence type="ECO:0000256" key="8">
    <source>
        <dbReference type="SAM" id="Phobius"/>
    </source>
</evidence>
<feature type="transmembrane region" description="Helical" evidence="8">
    <location>
        <begin position="166"/>
        <end position="182"/>
    </location>
</feature>
<keyword evidence="6 8" id="KW-0472">Membrane</keyword>
<evidence type="ECO:0000256" key="7">
    <source>
        <dbReference type="ARBA" id="ARBA00024033"/>
    </source>
</evidence>
<reference evidence="10" key="1">
    <citation type="submission" date="2018-09" db="EMBL/GenBank/DDBJ databases">
        <title>Genome sequencing of strain 2DFWR-13.</title>
        <authorList>
            <person name="Heo J."/>
            <person name="Kim S.-J."/>
            <person name="Kwon S.-W."/>
        </authorList>
    </citation>
    <scope>NUCLEOTIDE SEQUENCE [LARGE SCALE GENOMIC DNA]</scope>
    <source>
        <strain evidence="10">2DFWR-13</strain>
    </source>
</reference>
<feature type="transmembrane region" description="Helical" evidence="8">
    <location>
        <begin position="131"/>
        <end position="154"/>
    </location>
</feature>
<feature type="transmembrane region" description="Helical" evidence="8">
    <location>
        <begin position="395"/>
        <end position="414"/>
    </location>
</feature>
<organism evidence="9 10">
    <name type="scientific">Protaetiibacter intestinalis</name>
    <dbReference type="NCBI Taxonomy" id="2419774"/>
    <lineage>
        <taxon>Bacteria</taxon>
        <taxon>Bacillati</taxon>
        <taxon>Actinomycetota</taxon>
        <taxon>Actinomycetes</taxon>
        <taxon>Micrococcales</taxon>
        <taxon>Microbacteriaceae</taxon>
        <taxon>Protaetiibacter</taxon>
    </lineage>
</organism>
<feature type="transmembrane region" description="Helical" evidence="8">
    <location>
        <begin position="188"/>
        <end position="206"/>
    </location>
</feature>
<dbReference type="KEGG" id="lyd:D7I47_11110"/>
<comment type="similarity">
    <text evidence="7">Belongs to the glycosyltransferase 87 family.</text>
</comment>
<evidence type="ECO:0000256" key="2">
    <source>
        <dbReference type="ARBA" id="ARBA00022475"/>
    </source>
</evidence>
<feature type="transmembrane region" description="Helical" evidence="8">
    <location>
        <begin position="238"/>
        <end position="266"/>
    </location>
</feature>
<evidence type="ECO:0000256" key="3">
    <source>
        <dbReference type="ARBA" id="ARBA00022679"/>
    </source>
</evidence>
<feature type="transmembrane region" description="Helical" evidence="8">
    <location>
        <begin position="61"/>
        <end position="84"/>
    </location>
</feature>
<keyword evidence="4 8" id="KW-0812">Transmembrane</keyword>
<comment type="subcellular location">
    <subcellularLocation>
        <location evidence="1">Cell membrane</location>
        <topology evidence="1">Multi-pass membrane protein</topology>
    </subcellularLocation>
</comment>
<dbReference type="AlphaFoldDB" id="A0A387B8R6"/>
<feature type="transmembrane region" description="Helical" evidence="8">
    <location>
        <begin position="370"/>
        <end position="388"/>
    </location>
</feature>
<feature type="transmembrane region" description="Helical" evidence="8">
    <location>
        <begin position="434"/>
        <end position="451"/>
    </location>
</feature>
<dbReference type="Proteomes" id="UP000278886">
    <property type="component" value="Chromosome"/>
</dbReference>
<dbReference type="EMBL" id="CP032630">
    <property type="protein sequence ID" value="AYF98743.1"/>
    <property type="molecule type" value="Genomic_DNA"/>
</dbReference>
<evidence type="ECO:0000313" key="9">
    <source>
        <dbReference type="EMBL" id="AYF98743.1"/>
    </source>
</evidence>
<feature type="transmembrane region" description="Helical" evidence="8">
    <location>
        <begin position="318"/>
        <end position="339"/>
    </location>
</feature>
<feature type="transmembrane region" description="Helical" evidence="8">
    <location>
        <begin position="346"/>
        <end position="364"/>
    </location>
</feature>
<sequence length="458" mass="47883">MRVMGASRCCVGTSIFPCPVGARCLAASCGVMRAGTLESMTDAATGSGIRSRVASVASHPAVLWAAFVLVHLVLGLICLTHPSLPMGDVTIVYEYWMRQGLEADVWVGIDTAWVYPLLAIVPMAASAVFGWTFYASTWLSLVMAVDAAAFAVLLHRGRPERATAPVAWWWLAFLAAVGPVALGRIDSFATAVAIVGVLVIVGRPVLGSVLLSIAAWIKVWPAALVAGAVIALRQRVTVLTAAVATSAVVLLIGLILGGGTGLLSFITQQSGRGLQIESPLAIVAMWTAWAHGGTSIYYDRQILTFQLQGPGTEFAASLSTPLLALAVGAVAALGVVGAVRRRPSAVLLPPLLLALTAVLILFNKVGSPQFAGWLAAPVLFGLVTARLEGGRSFRVPAILALVIGALTQVVYPYLYGKLLGLDTVVLIALTARNVFYVILVGWAVTALVDAVRSDSEPS</sequence>